<organism evidence="2 3">
    <name type="scientific">Nisaea acidiphila</name>
    <dbReference type="NCBI Taxonomy" id="1862145"/>
    <lineage>
        <taxon>Bacteria</taxon>
        <taxon>Pseudomonadati</taxon>
        <taxon>Pseudomonadota</taxon>
        <taxon>Alphaproteobacteria</taxon>
        <taxon>Rhodospirillales</taxon>
        <taxon>Thalassobaculaceae</taxon>
        <taxon>Nisaea</taxon>
    </lineage>
</organism>
<reference evidence="2" key="1">
    <citation type="submission" date="2022-08" db="EMBL/GenBank/DDBJ databases">
        <title>Nisaea acidiphila sp. nov., isolated from a marine algal debris and emended description of the genus Nisaea Urios et al. 2008.</title>
        <authorList>
            <person name="Kwon K."/>
        </authorList>
    </citation>
    <scope>NUCLEOTIDE SEQUENCE</scope>
    <source>
        <strain evidence="2">MEBiC11861</strain>
    </source>
</reference>
<dbReference type="InterPro" id="IPR009875">
    <property type="entry name" value="PilZ_domain"/>
</dbReference>
<dbReference type="AlphaFoldDB" id="A0A9J7AWF9"/>
<keyword evidence="3" id="KW-1185">Reference proteome</keyword>
<dbReference type="Pfam" id="PF07238">
    <property type="entry name" value="PilZ"/>
    <property type="match status" value="1"/>
</dbReference>
<evidence type="ECO:0000259" key="1">
    <source>
        <dbReference type="Pfam" id="PF07238"/>
    </source>
</evidence>
<sequence length="158" mass="16987">MKSTPSLRPEQSKPLSEGLADLQTSVERVLGTITDDAMAAEVAGILHEISTLRLNVDLPGEGDRRKDLREPRCDISIFKIDGQNVDCAIQDLSIGGAHIVADLPVAPNTEIALNIPEAGAVTARVVRQTDTGVHVQFEALTDPQIIAITESLQAHYTK</sequence>
<evidence type="ECO:0000313" key="3">
    <source>
        <dbReference type="Proteomes" id="UP001060336"/>
    </source>
</evidence>
<name>A0A9J7AWF9_9PROT</name>
<evidence type="ECO:0000313" key="2">
    <source>
        <dbReference type="EMBL" id="UUX49773.1"/>
    </source>
</evidence>
<dbReference type="RefSeq" id="WP_257768625.1">
    <property type="nucleotide sequence ID" value="NZ_CP102480.1"/>
</dbReference>
<dbReference type="Proteomes" id="UP001060336">
    <property type="component" value="Chromosome"/>
</dbReference>
<feature type="domain" description="PilZ" evidence="1">
    <location>
        <begin position="63"/>
        <end position="150"/>
    </location>
</feature>
<protein>
    <submittedName>
        <fullName evidence="2">PilZ domain-containing protein</fullName>
    </submittedName>
</protein>
<accession>A0A9J7AWF9</accession>
<dbReference type="GO" id="GO:0035438">
    <property type="term" value="F:cyclic-di-GMP binding"/>
    <property type="evidence" value="ECO:0007669"/>
    <property type="project" value="InterPro"/>
</dbReference>
<dbReference type="Gene3D" id="2.40.10.220">
    <property type="entry name" value="predicted glycosyltransferase like domains"/>
    <property type="match status" value="1"/>
</dbReference>
<dbReference type="SUPFAM" id="SSF141371">
    <property type="entry name" value="PilZ domain-like"/>
    <property type="match status" value="1"/>
</dbReference>
<gene>
    <name evidence="2" type="ORF">NUH88_20550</name>
</gene>
<dbReference type="KEGG" id="naci:NUH88_20550"/>
<dbReference type="EMBL" id="CP102480">
    <property type="protein sequence ID" value="UUX49773.1"/>
    <property type="molecule type" value="Genomic_DNA"/>
</dbReference>
<proteinExistence type="predicted"/>